<dbReference type="RefSeq" id="XP_034276536.1">
    <property type="nucleotide sequence ID" value="XM_034420645.1"/>
</dbReference>
<dbReference type="InParanoid" id="A0A6P9CAW7"/>
<evidence type="ECO:0000256" key="9">
    <source>
        <dbReference type="SAM" id="SignalP"/>
    </source>
</evidence>
<evidence type="ECO:0000256" key="3">
    <source>
        <dbReference type="ARBA" id="ARBA00022729"/>
    </source>
</evidence>
<name>A0A6P9CAW7_PANGU</name>
<evidence type="ECO:0000256" key="2">
    <source>
        <dbReference type="ARBA" id="ARBA00022692"/>
    </source>
</evidence>
<feature type="region of interest" description="Disordered" evidence="7">
    <location>
        <begin position="322"/>
        <end position="433"/>
    </location>
</feature>
<dbReference type="GO" id="GO:0004896">
    <property type="term" value="F:cytokine receptor activity"/>
    <property type="evidence" value="ECO:0007669"/>
    <property type="project" value="TreeGrafter"/>
</dbReference>
<dbReference type="Proteomes" id="UP001652622">
    <property type="component" value="Unplaced"/>
</dbReference>
<reference evidence="11" key="1">
    <citation type="submission" date="2025-08" db="UniProtKB">
        <authorList>
            <consortium name="RefSeq"/>
        </authorList>
    </citation>
    <scope>IDENTIFICATION</scope>
    <source>
        <tissue evidence="11">Blood</tissue>
    </source>
</reference>
<feature type="chain" id="PRO_5027931909" evidence="9">
    <location>
        <begin position="30"/>
        <end position="433"/>
    </location>
</feature>
<dbReference type="KEGG" id="pgut:117667343"/>
<dbReference type="PANTHER" id="PTHR23037:SF29">
    <property type="entry name" value="INTERLEUKIN-9 RECEPTOR"/>
    <property type="match status" value="1"/>
</dbReference>
<dbReference type="Gene3D" id="2.60.40.10">
    <property type="entry name" value="Immunoglobulins"/>
    <property type="match status" value="1"/>
</dbReference>
<sequence>MGKACGTAACLMLWAQFFLLLAMEQTAEAASQVQCLNNYGFQGRRLDCQWHRNQALEGTLFYLNFSDTLGLSSDLICPLSASPGTPDHFDCSVHSEEGEFTENDEYKVVLHLSSLGENQTDVIFAKYKPRLHIQCDPPFDLQSKCGDNTCCVRWKRPKACGEVLEDWQWELAFKAVQDPWEQAQRKVFINSETWVHLEGFEFKSDRDYVARMRCKTPEENRHYGSHWSPWSSSVTWAAHPGDWQQLDAPIYFLFILGTLLLLLALAFALFKRARSSCGASIPTPAAFFQPLYLAQHGDFKGWAGLAPEEAAEAVSRLSFLQPPTCAGSGPAKRRASPPGEELPGAALEPERPPGDYCTLGGAGEGASPMPAHWPPPPPPPGARSGPPLPLQGRAQEPPASSPGAPAARGGPLRDCGWSGEARPMRPLFVEAPE</sequence>
<feature type="signal peptide" evidence="9">
    <location>
        <begin position="1"/>
        <end position="29"/>
    </location>
</feature>
<dbReference type="SUPFAM" id="SSF49265">
    <property type="entry name" value="Fibronectin type III"/>
    <property type="match status" value="1"/>
</dbReference>
<dbReference type="AlphaFoldDB" id="A0A6P9CAW7"/>
<gene>
    <name evidence="11" type="primary">LOC117667343</name>
</gene>
<evidence type="ECO:0000256" key="1">
    <source>
        <dbReference type="ARBA" id="ARBA00004167"/>
    </source>
</evidence>
<keyword evidence="6" id="KW-0675">Receptor</keyword>
<dbReference type="OMA" id="FINSETW"/>
<dbReference type="PANTHER" id="PTHR23037">
    <property type="entry name" value="CYTOKINE RECEPTOR"/>
    <property type="match status" value="1"/>
</dbReference>
<keyword evidence="2 8" id="KW-0812">Transmembrane</keyword>
<evidence type="ECO:0000256" key="5">
    <source>
        <dbReference type="ARBA" id="ARBA00023136"/>
    </source>
</evidence>
<dbReference type="GO" id="GO:0009897">
    <property type="term" value="C:external side of plasma membrane"/>
    <property type="evidence" value="ECO:0007669"/>
    <property type="project" value="TreeGrafter"/>
</dbReference>
<evidence type="ECO:0000256" key="8">
    <source>
        <dbReference type="SAM" id="Phobius"/>
    </source>
</evidence>
<proteinExistence type="predicted"/>
<evidence type="ECO:0000256" key="6">
    <source>
        <dbReference type="ARBA" id="ARBA00023170"/>
    </source>
</evidence>
<organism evidence="10 11">
    <name type="scientific">Pantherophis guttatus</name>
    <name type="common">Corn snake</name>
    <name type="synonym">Elaphe guttata</name>
    <dbReference type="NCBI Taxonomy" id="94885"/>
    <lineage>
        <taxon>Eukaryota</taxon>
        <taxon>Metazoa</taxon>
        <taxon>Chordata</taxon>
        <taxon>Craniata</taxon>
        <taxon>Vertebrata</taxon>
        <taxon>Euteleostomi</taxon>
        <taxon>Lepidosauria</taxon>
        <taxon>Squamata</taxon>
        <taxon>Bifurcata</taxon>
        <taxon>Unidentata</taxon>
        <taxon>Episquamata</taxon>
        <taxon>Toxicofera</taxon>
        <taxon>Serpentes</taxon>
        <taxon>Colubroidea</taxon>
        <taxon>Colubridae</taxon>
        <taxon>Colubrinae</taxon>
        <taxon>Pantherophis</taxon>
    </lineage>
</organism>
<evidence type="ECO:0000313" key="11">
    <source>
        <dbReference type="RefSeq" id="XP_034276536.1"/>
    </source>
</evidence>
<keyword evidence="5 8" id="KW-0472">Membrane</keyword>
<dbReference type="InterPro" id="IPR036116">
    <property type="entry name" value="FN3_sf"/>
</dbReference>
<protein>
    <submittedName>
        <fullName evidence="11">Interleukin-9 receptor-like</fullName>
    </submittedName>
</protein>
<keyword evidence="10" id="KW-1185">Reference proteome</keyword>
<dbReference type="GeneID" id="117667343"/>
<keyword evidence="3 9" id="KW-0732">Signal</keyword>
<dbReference type="GO" id="GO:0016064">
    <property type="term" value="P:immunoglobulin mediated immune response"/>
    <property type="evidence" value="ECO:0007669"/>
    <property type="project" value="TreeGrafter"/>
</dbReference>
<feature type="compositionally biased region" description="Low complexity" evidence="7">
    <location>
        <begin position="397"/>
        <end position="410"/>
    </location>
</feature>
<evidence type="ECO:0000256" key="4">
    <source>
        <dbReference type="ARBA" id="ARBA00022989"/>
    </source>
</evidence>
<comment type="subcellular location">
    <subcellularLocation>
        <location evidence="1">Membrane</location>
        <topology evidence="1">Single-pass membrane protein</topology>
    </subcellularLocation>
</comment>
<accession>A0A6P9CAW7</accession>
<dbReference type="InterPro" id="IPR013783">
    <property type="entry name" value="Ig-like_fold"/>
</dbReference>
<evidence type="ECO:0000313" key="10">
    <source>
        <dbReference type="Proteomes" id="UP001652622"/>
    </source>
</evidence>
<keyword evidence="4 8" id="KW-1133">Transmembrane helix</keyword>
<feature type="transmembrane region" description="Helical" evidence="8">
    <location>
        <begin position="250"/>
        <end position="270"/>
    </location>
</feature>
<feature type="compositionally biased region" description="Pro residues" evidence="7">
    <location>
        <begin position="371"/>
        <end position="389"/>
    </location>
</feature>
<evidence type="ECO:0000256" key="7">
    <source>
        <dbReference type="SAM" id="MobiDB-lite"/>
    </source>
</evidence>